<dbReference type="InterPro" id="IPR036271">
    <property type="entry name" value="Tet_transcr_reg_TetR-rel_C_sf"/>
</dbReference>
<protein>
    <submittedName>
        <fullName evidence="4">TetR family transcriptional regulator</fullName>
    </submittedName>
</protein>
<feature type="DNA-binding region" description="H-T-H motif" evidence="2">
    <location>
        <begin position="41"/>
        <end position="60"/>
    </location>
</feature>
<evidence type="ECO:0000259" key="3">
    <source>
        <dbReference type="PROSITE" id="PS50977"/>
    </source>
</evidence>
<accession>A0A383RC01</accession>
<dbReference type="InterPro" id="IPR050624">
    <property type="entry name" value="HTH-type_Tx_Regulator"/>
</dbReference>
<dbReference type="PANTHER" id="PTHR43479">
    <property type="entry name" value="ACREF/ENVCD OPERON REPRESSOR-RELATED"/>
    <property type="match status" value="1"/>
</dbReference>
<dbReference type="PROSITE" id="PS50977">
    <property type="entry name" value="HTH_TETR_2"/>
    <property type="match status" value="1"/>
</dbReference>
<reference evidence="5" key="1">
    <citation type="submission" date="2018-08" db="EMBL/GenBank/DDBJ databases">
        <authorList>
            <person name="Chevrot R."/>
        </authorList>
    </citation>
    <scope>NUCLEOTIDE SEQUENCE [LARGE SCALE GENOMIC DNA]</scope>
</reference>
<dbReference type="EMBL" id="LS992241">
    <property type="protein sequence ID" value="SYX83836.1"/>
    <property type="molecule type" value="Genomic_DNA"/>
</dbReference>
<dbReference type="InterPro" id="IPR001647">
    <property type="entry name" value="HTH_TetR"/>
</dbReference>
<evidence type="ECO:0000313" key="5">
    <source>
        <dbReference type="Proteomes" id="UP000304148"/>
    </source>
</evidence>
<dbReference type="PRINTS" id="PR00455">
    <property type="entry name" value="HTHTETR"/>
</dbReference>
<organism evidence="4 5">
    <name type="scientific">Paenibacillus alvei</name>
    <name type="common">Bacillus alvei</name>
    <dbReference type="NCBI Taxonomy" id="44250"/>
    <lineage>
        <taxon>Bacteria</taxon>
        <taxon>Bacillati</taxon>
        <taxon>Bacillota</taxon>
        <taxon>Bacilli</taxon>
        <taxon>Bacillales</taxon>
        <taxon>Paenibacillaceae</taxon>
        <taxon>Paenibacillus</taxon>
    </lineage>
</organism>
<dbReference type="Pfam" id="PF00440">
    <property type="entry name" value="TetR_N"/>
    <property type="match status" value="1"/>
</dbReference>
<dbReference type="AlphaFoldDB" id="A0A383RC01"/>
<dbReference type="Pfam" id="PF17934">
    <property type="entry name" value="TetR_C_26"/>
    <property type="match status" value="1"/>
</dbReference>
<keyword evidence="1 2" id="KW-0238">DNA-binding</keyword>
<sequence>MNDSQSFEIACEEVILIEDKKERIVRAAIEVLCSKGIEKTKVSDIVKGAGIAQGTFYLYFPSKLAVMPSIAEVMVQKIIEALQSSVDQDAPIHEQIKSFIATVFQLHHDGREQLALLYAGLASSEHLKEWESIYKPYYDWVSELLEKAQTNGSIRKSLNTARTARIVIGAIESAAEQVYLFDQADESEIQAQADEVYAFVSHALGIQVL</sequence>
<evidence type="ECO:0000256" key="2">
    <source>
        <dbReference type="PROSITE-ProRule" id="PRU00335"/>
    </source>
</evidence>
<dbReference type="InterPro" id="IPR041603">
    <property type="entry name" value="YvdT_C"/>
</dbReference>
<feature type="domain" description="HTH tetR-type" evidence="3">
    <location>
        <begin position="18"/>
        <end position="78"/>
    </location>
</feature>
<dbReference type="GO" id="GO:0003677">
    <property type="term" value="F:DNA binding"/>
    <property type="evidence" value="ECO:0007669"/>
    <property type="project" value="UniProtKB-UniRule"/>
</dbReference>
<dbReference type="InterPro" id="IPR009057">
    <property type="entry name" value="Homeodomain-like_sf"/>
</dbReference>
<name>A0A383RC01_PAEAL</name>
<dbReference type="PANTHER" id="PTHR43479:SF8">
    <property type="entry name" value="TRANSCRIPTIONAL REGULATOR, TETR FAMILY"/>
    <property type="match status" value="1"/>
</dbReference>
<dbReference type="SUPFAM" id="SSF48498">
    <property type="entry name" value="Tetracyclin repressor-like, C-terminal domain"/>
    <property type="match status" value="1"/>
</dbReference>
<evidence type="ECO:0000256" key="1">
    <source>
        <dbReference type="ARBA" id="ARBA00023125"/>
    </source>
</evidence>
<dbReference type="Proteomes" id="UP000304148">
    <property type="component" value="Chromosome"/>
</dbReference>
<evidence type="ECO:0000313" key="4">
    <source>
        <dbReference type="EMBL" id="SYX83836.1"/>
    </source>
</evidence>
<proteinExistence type="predicted"/>
<gene>
    <name evidence="4" type="ORF">PBLR_12258</name>
</gene>
<dbReference type="SUPFAM" id="SSF46689">
    <property type="entry name" value="Homeodomain-like"/>
    <property type="match status" value="1"/>
</dbReference>
<dbReference type="Gene3D" id="1.10.357.10">
    <property type="entry name" value="Tetracycline Repressor, domain 2"/>
    <property type="match status" value="1"/>
</dbReference>